<organism evidence="2 3">
    <name type="scientific">Novymonas esmeraldas</name>
    <dbReference type="NCBI Taxonomy" id="1808958"/>
    <lineage>
        <taxon>Eukaryota</taxon>
        <taxon>Discoba</taxon>
        <taxon>Euglenozoa</taxon>
        <taxon>Kinetoplastea</taxon>
        <taxon>Metakinetoplastina</taxon>
        <taxon>Trypanosomatida</taxon>
        <taxon>Trypanosomatidae</taxon>
        <taxon>Novymonas</taxon>
    </lineage>
</organism>
<feature type="compositionally biased region" description="Basic residues" evidence="1">
    <location>
        <begin position="247"/>
        <end position="263"/>
    </location>
</feature>
<proteinExistence type="predicted"/>
<protein>
    <submittedName>
        <fullName evidence="2">Uncharacterized protein</fullName>
    </submittedName>
</protein>
<feature type="compositionally biased region" description="Low complexity" evidence="1">
    <location>
        <begin position="416"/>
        <end position="427"/>
    </location>
</feature>
<comment type="caution">
    <text evidence="2">The sequence shown here is derived from an EMBL/GenBank/DDBJ whole genome shotgun (WGS) entry which is preliminary data.</text>
</comment>
<evidence type="ECO:0000313" key="3">
    <source>
        <dbReference type="Proteomes" id="UP001430356"/>
    </source>
</evidence>
<feature type="compositionally biased region" description="Low complexity" evidence="1">
    <location>
        <begin position="458"/>
        <end position="485"/>
    </location>
</feature>
<feature type="compositionally biased region" description="Pro residues" evidence="1">
    <location>
        <begin position="445"/>
        <end position="457"/>
    </location>
</feature>
<accession>A0AAW0ELU8</accession>
<dbReference type="EMBL" id="JAECZO010000041">
    <property type="protein sequence ID" value="KAK7194715.1"/>
    <property type="molecule type" value="Genomic_DNA"/>
</dbReference>
<feature type="region of interest" description="Disordered" evidence="1">
    <location>
        <begin position="383"/>
        <end position="508"/>
    </location>
</feature>
<dbReference type="Proteomes" id="UP001430356">
    <property type="component" value="Unassembled WGS sequence"/>
</dbReference>
<evidence type="ECO:0000313" key="2">
    <source>
        <dbReference type="EMBL" id="KAK7194715.1"/>
    </source>
</evidence>
<gene>
    <name evidence="2" type="ORF">NESM_000391100</name>
</gene>
<evidence type="ECO:0000256" key="1">
    <source>
        <dbReference type="SAM" id="MobiDB-lite"/>
    </source>
</evidence>
<feature type="region of interest" description="Disordered" evidence="1">
    <location>
        <begin position="244"/>
        <end position="286"/>
    </location>
</feature>
<name>A0AAW0ELU8_9TRYP</name>
<keyword evidence="3" id="KW-1185">Reference proteome</keyword>
<reference evidence="2 3" key="1">
    <citation type="journal article" date="2021" name="MBio">
        <title>A New Model Trypanosomatid, Novymonas esmeraldas: Genomic Perception of Its 'Candidatus Pandoraea novymonadis' Endosymbiont.</title>
        <authorList>
            <person name="Zakharova A."/>
            <person name="Saura A."/>
            <person name="Butenko A."/>
            <person name="Podesvova L."/>
            <person name="Warmusova S."/>
            <person name="Kostygov A.Y."/>
            <person name="Nenarokova A."/>
            <person name="Lukes J."/>
            <person name="Opperdoes F.R."/>
            <person name="Yurchenko V."/>
        </authorList>
    </citation>
    <scope>NUCLEOTIDE SEQUENCE [LARGE SCALE GENOMIC DNA]</scope>
    <source>
        <strain evidence="2 3">E262AT.01</strain>
    </source>
</reference>
<sequence length="508" mass="53194">MASSSPSPSLVFDELSYWRREAGSRKRTRSLARECQELGARFCGRLSQMALETAPVASPSPTLSTASTSLSFMEDVHRDLSAHYGSHAVRRGLAKPLGLCVHPVIRKGKLAVQRAGVHSPRYMRVWILRRLRRLWCPRCGVWLTHGDGGGGGTLATLRACRVQQRPRRLARRRCVPRRRFTLCCLRCLDAAKRAAVMRGRVTAATRHSGSRGGQAAAPLSGRVAAQEATPARAVTDATDAVLAGARVPRRSRRCRRRSQRRRRAEALQSSGEAAQRTRLPRGATTTTTAAAVVATSHVAQRLAAALRAGAPAATVAVPAASRAAQKNLQSLVPTGPLRKTAAPAPAVTPPRRIAAAAAAAAAAAVNGVNVAALSTAGQATIPLTTASTTPSPHAGSDALQRRCRGSPVGKEERQQSPARSSSAATSAVKRPTPTPPAGHRAAASTPPPTPRTAPPPSAAAQANAAKLTVRPPVKVTGATTAAAAKAKPKPKPVTAAKKLMDTMSQLGF</sequence>
<dbReference type="AlphaFoldDB" id="A0AAW0ELU8"/>